<dbReference type="eggNOG" id="COG1957">
    <property type="taxonomic scope" value="Bacteria"/>
</dbReference>
<dbReference type="Pfam" id="PF01156">
    <property type="entry name" value="IU_nuc_hydro"/>
    <property type="match status" value="1"/>
</dbReference>
<evidence type="ECO:0000256" key="1">
    <source>
        <dbReference type="ARBA" id="ARBA00022801"/>
    </source>
</evidence>
<dbReference type="GO" id="GO:0045437">
    <property type="term" value="F:uridine nucleosidase activity"/>
    <property type="evidence" value="ECO:0007669"/>
    <property type="project" value="UniProtKB-EC"/>
</dbReference>
<dbReference type="InterPro" id="IPR036452">
    <property type="entry name" value="Ribo_hydro-like"/>
</dbReference>
<dbReference type="RefSeq" id="WP_013556183.1">
    <property type="nucleotide sequence ID" value="NC_014958.1"/>
</dbReference>
<organism evidence="4 5">
    <name type="scientific">Deinococcus maricopensis (strain DSM 21211 / LMG 22137 / NRRL B-23946 / LB-34)</name>
    <dbReference type="NCBI Taxonomy" id="709986"/>
    <lineage>
        <taxon>Bacteria</taxon>
        <taxon>Thermotogati</taxon>
        <taxon>Deinococcota</taxon>
        <taxon>Deinococci</taxon>
        <taxon>Deinococcales</taxon>
        <taxon>Deinococcaceae</taxon>
        <taxon>Deinococcus</taxon>
    </lineage>
</organism>
<dbReference type="EC" id="3.2.2.3" evidence="4"/>
<sequence length="304" mass="31810">MPRSILLDCDPGHDDAIALLTALGSPDLHVLAVTVTHGNAPLERTLHNARALVELAGASTPVYAGATRPLQREPLYAPHIHGESGVGNVRLPEPVRPVASGVAAQAIVDAARAAPGEVTLVATGPLTNVALALQLAPDLPDLLAGTVIMGGGLERGNASAYAEFNFLADPHAARAVLNAGLNPTLFPLNVTHQVRVTRAREAQVRAVGTVAARTSAAFLDDYLTRLEARDVGERAALHDPCTVVSLLQPDAFGVEARRVDVVDEDVDAIGQLVERPGEPNARVALRASEDAVYAVICERLGRLA</sequence>
<keyword evidence="5" id="KW-1185">Reference proteome</keyword>
<dbReference type="InterPro" id="IPR023186">
    <property type="entry name" value="IUNH"/>
</dbReference>
<dbReference type="SUPFAM" id="SSF53590">
    <property type="entry name" value="Nucleoside hydrolase"/>
    <property type="match status" value="1"/>
</dbReference>
<reference evidence="4 5" key="1">
    <citation type="journal article" date="2011" name="Stand. Genomic Sci.">
        <title>Complete genome sequence of Deinococcus maricopensis type strain (LB-34).</title>
        <authorList>
            <person name="Pukall R."/>
            <person name="Zeytun A."/>
            <person name="Lucas S."/>
            <person name="Lapidus A."/>
            <person name="Hammon N."/>
            <person name="Deshpande S."/>
            <person name="Nolan M."/>
            <person name="Cheng J.F."/>
            <person name="Pitluck S."/>
            <person name="Liolios K."/>
            <person name="Pagani I."/>
            <person name="Mikhailova N."/>
            <person name="Ivanova N."/>
            <person name="Mavromatis K."/>
            <person name="Pati A."/>
            <person name="Tapia R."/>
            <person name="Han C."/>
            <person name="Goodwin L."/>
            <person name="Chen A."/>
            <person name="Palaniappan K."/>
            <person name="Land M."/>
            <person name="Hauser L."/>
            <person name="Chang Y.J."/>
            <person name="Jeffries C.D."/>
            <person name="Brambilla E.M."/>
            <person name="Rohde M."/>
            <person name="Goker M."/>
            <person name="Detter J.C."/>
            <person name="Woyke T."/>
            <person name="Bristow J."/>
            <person name="Eisen J.A."/>
            <person name="Markowitz V."/>
            <person name="Hugenholtz P."/>
            <person name="Kyrpides N.C."/>
            <person name="Klenk H.P."/>
        </authorList>
    </citation>
    <scope>NUCLEOTIDE SEQUENCE [LARGE SCALE GENOMIC DNA]</scope>
    <source>
        <strain evidence="5">DSM 21211 / LMG 22137 / NRRL B-23946 / LB-34</strain>
    </source>
</reference>
<dbReference type="PANTHER" id="PTHR12304:SF4">
    <property type="entry name" value="URIDINE NUCLEOSIDASE"/>
    <property type="match status" value="1"/>
</dbReference>
<keyword evidence="1 4" id="KW-0378">Hydrolase</keyword>
<dbReference type="KEGG" id="dmr:Deima_1025"/>
<evidence type="ECO:0000256" key="2">
    <source>
        <dbReference type="ARBA" id="ARBA00023295"/>
    </source>
</evidence>
<evidence type="ECO:0000313" key="5">
    <source>
        <dbReference type="Proteomes" id="UP000008635"/>
    </source>
</evidence>
<feature type="domain" description="Inosine/uridine-preferring nucleoside hydrolase" evidence="3">
    <location>
        <begin position="5"/>
        <end position="293"/>
    </location>
</feature>
<evidence type="ECO:0000313" key="4">
    <source>
        <dbReference type="EMBL" id="ADV66678.1"/>
    </source>
</evidence>
<dbReference type="STRING" id="709986.Deima_1025"/>
<protein>
    <submittedName>
        <fullName evidence="4">Uridine nucleosidase</fullName>
        <ecNumber evidence="4">3.2.2.3</ecNumber>
    </submittedName>
</protein>
<gene>
    <name evidence="4" type="ordered locus">Deima_1025</name>
</gene>
<dbReference type="AlphaFoldDB" id="E8U6I9"/>
<name>E8U6I9_DEIML</name>
<dbReference type="OrthoDB" id="9797882at2"/>
<dbReference type="GO" id="GO:0005829">
    <property type="term" value="C:cytosol"/>
    <property type="evidence" value="ECO:0007669"/>
    <property type="project" value="TreeGrafter"/>
</dbReference>
<proteinExistence type="predicted"/>
<dbReference type="PROSITE" id="PS01247">
    <property type="entry name" value="IUNH"/>
    <property type="match status" value="1"/>
</dbReference>
<dbReference type="EMBL" id="CP002454">
    <property type="protein sequence ID" value="ADV66678.1"/>
    <property type="molecule type" value="Genomic_DNA"/>
</dbReference>
<accession>E8U6I9</accession>
<evidence type="ECO:0000259" key="3">
    <source>
        <dbReference type="Pfam" id="PF01156"/>
    </source>
</evidence>
<dbReference type="PANTHER" id="PTHR12304">
    <property type="entry name" value="INOSINE-URIDINE PREFERRING NUCLEOSIDE HYDROLASE"/>
    <property type="match status" value="1"/>
</dbReference>
<reference evidence="5" key="2">
    <citation type="submission" date="2011-01" db="EMBL/GenBank/DDBJ databases">
        <title>The complete genome of Deinococcus maricopensis DSM 21211.</title>
        <authorList>
            <consortium name="US DOE Joint Genome Institute (JGI-PGF)"/>
            <person name="Lucas S."/>
            <person name="Copeland A."/>
            <person name="Lapidus A."/>
            <person name="Goodwin L."/>
            <person name="Pitluck S."/>
            <person name="Kyrpides N."/>
            <person name="Mavromatis K."/>
            <person name="Pagani I."/>
            <person name="Ivanova N."/>
            <person name="Ovchinnikova G."/>
            <person name="Zeytun A."/>
            <person name="Detter J.C."/>
            <person name="Han C."/>
            <person name="Land M."/>
            <person name="Hauser L."/>
            <person name="Markowitz V."/>
            <person name="Cheng J.-F."/>
            <person name="Hugenholtz P."/>
            <person name="Woyke T."/>
            <person name="Wu D."/>
            <person name="Pukall R."/>
            <person name="Gehrich-Schroeter G."/>
            <person name="Brambilla E."/>
            <person name="Klenk H.-P."/>
            <person name="Eisen J.A."/>
        </authorList>
    </citation>
    <scope>NUCLEOTIDE SEQUENCE [LARGE SCALE GENOMIC DNA]</scope>
    <source>
        <strain evidence="5">DSM 21211 / LMG 22137 / NRRL B-23946 / LB-34</strain>
    </source>
</reference>
<dbReference type="Proteomes" id="UP000008635">
    <property type="component" value="Chromosome"/>
</dbReference>
<dbReference type="InterPro" id="IPR015910">
    <property type="entry name" value="I/U_nuclsd_hydro_CS"/>
</dbReference>
<dbReference type="Gene3D" id="3.90.245.10">
    <property type="entry name" value="Ribonucleoside hydrolase-like"/>
    <property type="match status" value="1"/>
</dbReference>
<dbReference type="HOGENOM" id="CLU_036838_2_0_0"/>
<keyword evidence="2 4" id="KW-0326">Glycosidase</keyword>
<dbReference type="GO" id="GO:0008477">
    <property type="term" value="F:purine nucleosidase activity"/>
    <property type="evidence" value="ECO:0007669"/>
    <property type="project" value="TreeGrafter"/>
</dbReference>
<dbReference type="InterPro" id="IPR001910">
    <property type="entry name" value="Inosine/uridine_hydrolase_dom"/>
</dbReference>
<dbReference type="GO" id="GO:0006152">
    <property type="term" value="P:purine nucleoside catabolic process"/>
    <property type="evidence" value="ECO:0007669"/>
    <property type="project" value="TreeGrafter"/>
</dbReference>